<dbReference type="PROSITE" id="PS51450">
    <property type="entry name" value="LRR"/>
    <property type="match status" value="1"/>
</dbReference>
<evidence type="ECO:0000313" key="7">
    <source>
        <dbReference type="RefSeq" id="XP_011505423.1"/>
    </source>
</evidence>
<dbReference type="AlphaFoldDB" id="A0AAJ6YW00"/>
<dbReference type="Pfam" id="PF13855">
    <property type="entry name" value="LRR_8"/>
    <property type="match status" value="1"/>
</dbReference>
<sequence length="391" mass="44565">MNRYICLAATIVLLVTQLNAVCIHVNNQDLIEYTCEGGFIDDLKLLPNNTEKIRISNMPVNRVDKNLFSRFGSNLLVLICSHCMITEIDDDAFRRLENLQQLSLDNNNLKEVRANWFEGLIYLTYLDLNYNSIEHIDGDVFRNAPDIVDLRLSGNRLVCFDLDSMPKLKDLKRIFLNNNPKFSCSNAIKKFLNEHHIEYEIDGHLSTSIVDQMPTEDPFLQTPPVFEDPKVDLIPNIQPNTILSFPSSADENTLSRTSSKTLLNTLTPYYTRELSTETLRWSTTNPTTTPPSRLPNSPEIINPSIPEQDFPYPGPYYVPAITQQQLDNYRNTVPEQAEQNKSIHITSSTTTMTECPNVATYFSGNSSLLITLTITMTLLVCRRIFEKAIFV</sequence>
<dbReference type="InterPro" id="IPR050467">
    <property type="entry name" value="LRFN"/>
</dbReference>
<gene>
    <name evidence="7" type="primary">LOC105368171</name>
</gene>
<evidence type="ECO:0000256" key="5">
    <source>
        <dbReference type="SAM" id="SignalP"/>
    </source>
</evidence>
<evidence type="ECO:0000313" key="6">
    <source>
        <dbReference type="Proteomes" id="UP000695007"/>
    </source>
</evidence>
<accession>A0AAJ6YW00</accession>
<organism evidence="6 7">
    <name type="scientific">Ceratosolen solmsi marchali</name>
    <dbReference type="NCBI Taxonomy" id="326594"/>
    <lineage>
        <taxon>Eukaryota</taxon>
        <taxon>Metazoa</taxon>
        <taxon>Ecdysozoa</taxon>
        <taxon>Arthropoda</taxon>
        <taxon>Hexapoda</taxon>
        <taxon>Insecta</taxon>
        <taxon>Pterygota</taxon>
        <taxon>Neoptera</taxon>
        <taxon>Endopterygota</taxon>
        <taxon>Hymenoptera</taxon>
        <taxon>Apocrita</taxon>
        <taxon>Proctotrupomorpha</taxon>
        <taxon>Chalcidoidea</taxon>
        <taxon>Agaonidae</taxon>
        <taxon>Agaoninae</taxon>
        <taxon>Ceratosolen</taxon>
    </lineage>
</organism>
<dbReference type="InterPro" id="IPR001611">
    <property type="entry name" value="Leu-rich_rpt"/>
</dbReference>
<dbReference type="SUPFAM" id="SSF52058">
    <property type="entry name" value="L domain-like"/>
    <property type="match status" value="1"/>
</dbReference>
<name>A0AAJ6YW00_9HYME</name>
<dbReference type="KEGG" id="csol:105368171"/>
<dbReference type="InterPro" id="IPR032675">
    <property type="entry name" value="LRR_dom_sf"/>
</dbReference>
<dbReference type="GeneID" id="105368171"/>
<dbReference type="InterPro" id="IPR003591">
    <property type="entry name" value="Leu-rich_rpt_typical-subtyp"/>
</dbReference>
<dbReference type="SMART" id="SM00369">
    <property type="entry name" value="LRR_TYP"/>
    <property type="match status" value="2"/>
</dbReference>
<keyword evidence="2 5" id="KW-0732">Signal</keyword>
<evidence type="ECO:0000256" key="3">
    <source>
        <dbReference type="ARBA" id="ARBA00022737"/>
    </source>
</evidence>
<keyword evidence="4" id="KW-0325">Glycoprotein</keyword>
<dbReference type="PANTHER" id="PTHR45842">
    <property type="entry name" value="SYNAPTIC ADHESION-LIKE MOLECULE SALM"/>
    <property type="match status" value="1"/>
</dbReference>
<dbReference type="Gene3D" id="3.80.10.10">
    <property type="entry name" value="Ribonuclease Inhibitor"/>
    <property type="match status" value="1"/>
</dbReference>
<reference evidence="7" key="1">
    <citation type="submission" date="2025-08" db="UniProtKB">
        <authorList>
            <consortium name="RefSeq"/>
        </authorList>
    </citation>
    <scope>IDENTIFICATION</scope>
</reference>
<dbReference type="RefSeq" id="XP_011505423.1">
    <property type="nucleotide sequence ID" value="XM_011507121.1"/>
</dbReference>
<keyword evidence="6" id="KW-1185">Reference proteome</keyword>
<proteinExistence type="predicted"/>
<evidence type="ECO:0000256" key="1">
    <source>
        <dbReference type="ARBA" id="ARBA00022614"/>
    </source>
</evidence>
<keyword evidence="1" id="KW-0433">Leucine-rich repeat</keyword>
<dbReference type="Proteomes" id="UP000695007">
    <property type="component" value="Unplaced"/>
</dbReference>
<evidence type="ECO:0000256" key="4">
    <source>
        <dbReference type="ARBA" id="ARBA00023180"/>
    </source>
</evidence>
<feature type="signal peptide" evidence="5">
    <location>
        <begin position="1"/>
        <end position="20"/>
    </location>
</feature>
<keyword evidence="3" id="KW-0677">Repeat</keyword>
<feature type="chain" id="PRO_5042516407" evidence="5">
    <location>
        <begin position="21"/>
        <end position="391"/>
    </location>
</feature>
<dbReference type="PANTHER" id="PTHR45842:SF12">
    <property type="entry name" value="KEKKON 5, ISOFORM A"/>
    <property type="match status" value="1"/>
</dbReference>
<evidence type="ECO:0000256" key="2">
    <source>
        <dbReference type="ARBA" id="ARBA00022729"/>
    </source>
</evidence>
<protein>
    <submittedName>
        <fullName evidence="7">Leucine-rich repeat-containing protein 15-like</fullName>
    </submittedName>
</protein>